<gene>
    <name evidence="2" type="ORF">I7412_40040</name>
</gene>
<evidence type="ECO:0000313" key="2">
    <source>
        <dbReference type="EMBL" id="MBL7633243.1"/>
    </source>
</evidence>
<keyword evidence="3" id="KW-1185">Reference proteome</keyword>
<dbReference type="AlphaFoldDB" id="A0A937RJ68"/>
<reference evidence="2" key="1">
    <citation type="submission" date="2020-12" db="EMBL/GenBank/DDBJ databases">
        <title>Genomic characterization of non-nitrogen-fixing Frankia strains.</title>
        <authorList>
            <person name="Carlos-Shanley C."/>
            <person name="Guerra T."/>
            <person name="Hahn D."/>
        </authorList>
    </citation>
    <scope>NUCLEOTIDE SEQUENCE</scope>
    <source>
        <strain evidence="2">CN6</strain>
    </source>
</reference>
<name>A0A937RJ68_9ACTN</name>
<evidence type="ECO:0000256" key="1">
    <source>
        <dbReference type="SAM" id="MobiDB-lite"/>
    </source>
</evidence>
<organism evidence="2 3">
    <name type="scientific">Frankia nepalensis</name>
    <dbReference type="NCBI Taxonomy" id="1836974"/>
    <lineage>
        <taxon>Bacteria</taxon>
        <taxon>Bacillati</taxon>
        <taxon>Actinomycetota</taxon>
        <taxon>Actinomycetes</taxon>
        <taxon>Frankiales</taxon>
        <taxon>Frankiaceae</taxon>
        <taxon>Frankia</taxon>
    </lineage>
</organism>
<dbReference type="Proteomes" id="UP000604475">
    <property type="component" value="Unassembled WGS sequence"/>
</dbReference>
<feature type="region of interest" description="Disordered" evidence="1">
    <location>
        <begin position="1"/>
        <end position="66"/>
    </location>
</feature>
<protein>
    <submittedName>
        <fullName evidence="2">Uncharacterized protein</fullName>
    </submittedName>
</protein>
<sequence>MTWPRLTDRDLARTDGGGPSPTPRAGGGRSSGNGSGFEAGSGCDAGGGFEAGSGFGAGGVRAGAAA</sequence>
<feature type="compositionally biased region" description="Gly residues" evidence="1">
    <location>
        <begin position="15"/>
        <end position="66"/>
    </location>
</feature>
<accession>A0A937RJ68</accession>
<feature type="compositionally biased region" description="Basic and acidic residues" evidence="1">
    <location>
        <begin position="1"/>
        <end position="13"/>
    </location>
</feature>
<evidence type="ECO:0000313" key="3">
    <source>
        <dbReference type="Proteomes" id="UP000604475"/>
    </source>
</evidence>
<comment type="caution">
    <text evidence="2">The sequence shown here is derived from an EMBL/GenBank/DDBJ whole genome shotgun (WGS) entry which is preliminary data.</text>
</comment>
<dbReference type="EMBL" id="JAEACQ010000377">
    <property type="protein sequence ID" value="MBL7633243.1"/>
    <property type="molecule type" value="Genomic_DNA"/>
</dbReference>
<dbReference type="RefSeq" id="WP_202999966.1">
    <property type="nucleotide sequence ID" value="NZ_JADWYU010000141.1"/>
</dbReference>
<proteinExistence type="predicted"/>